<evidence type="ECO:0000313" key="3">
    <source>
        <dbReference type="EMBL" id="MBC3910594.1"/>
    </source>
</evidence>
<organism evidence="3 4">
    <name type="scientific">Undibacterium umbellatum</name>
    <dbReference type="NCBI Taxonomy" id="2762300"/>
    <lineage>
        <taxon>Bacteria</taxon>
        <taxon>Pseudomonadati</taxon>
        <taxon>Pseudomonadota</taxon>
        <taxon>Betaproteobacteria</taxon>
        <taxon>Burkholderiales</taxon>
        <taxon>Oxalobacteraceae</taxon>
        <taxon>Undibacterium</taxon>
    </lineage>
</organism>
<feature type="domain" description="Endonuclease/exonuclease/phosphatase" evidence="2">
    <location>
        <begin position="39"/>
        <end position="280"/>
    </location>
</feature>
<dbReference type="PANTHER" id="PTHR12121">
    <property type="entry name" value="CARBON CATABOLITE REPRESSOR PROTEIN 4"/>
    <property type="match status" value="1"/>
</dbReference>
<reference evidence="3 4" key="1">
    <citation type="submission" date="2020-08" db="EMBL/GenBank/DDBJ databases">
        <title>Novel species isolated from subtropical streams in China.</title>
        <authorList>
            <person name="Lu H."/>
        </authorList>
    </citation>
    <scope>NUCLEOTIDE SEQUENCE [LARGE SCALE GENOMIC DNA]</scope>
    <source>
        <strain evidence="3 4">NL8W</strain>
    </source>
</reference>
<dbReference type="EMBL" id="JACOFX010000017">
    <property type="protein sequence ID" value="MBC3910594.1"/>
    <property type="molecule type" value="Genomic_DNA"/>
</dbReference>
<keyword evidence="3" id="KW-0540">Nuclease</keyword>
<gene>
    <name evidence="3" type="ORF">H8L47_23790</name>
</gene>
<keyword evidence="3" id="KW-0255">Endonuclease</keyword>
<dbReference type="PANTHER" id="PTHR12121:SF36">
    <property type="entry name" value="ENDONUCLEASE_EXONUCLEASE_PHOSPHATASE DOMAIN-CONTAINING PROTEIN"/>
    <property type="match status" value="1"/>
</dbReference>
<dbReference type="CDD" id="cd09083">
    <property type="entry name" value="EEP-1"/>
    <property type="match status" value="1"/>
</dbReference>
<dbReference type="SUPFAM" id="SSF56219">
    <property type="entry name" value="DNase I-like"/>
    <property type="match status" value="1"/>
</dbReference>
<dbReference type="GO" id="GO:0004519">
    <property type="term" value="F:endonuclease activity"/>
    <property type="evidence" value="ECO:0007669"/>
    <property type="project" value="UniProtKB-KW"/>
</dbReference>
<accession>A0ABR6ZFT5</accession>
<dbReference type="InterPro" id="IPR005135">
    <property type="entry name" value="Endo/exonuclease/phosphatase"/>
</dbReference>
<evidence type="ECO:0000259" key="2">
    <source>
        <dbReference type="Pfam" id="PF03372"/>
    </source>
</evidence>
<feature type="signal peptide" evidence="1">
    <location>
        <begin position="1"/>
        <end position="28"/>
    </location>
</feature>
<feature type="chain" id="PRO_5046225529" evidence="1">
    <location>
        <begin position="29"/>
        <end position="295"/>
    </location>
</feature>
<dbReference type="Pfam" id="PF03372">
    <property type="entry name" value="Exo_endo_phos"/>
    <property type="match status" value="1"/>
</dbReference>
<evidence type="ECO:0000256" key="1">
    <source>
        <dbReference type="SAM" id="SignalP"/>
    </source>
</evidence>
<dbReference type="Proteomes" id="UP000646911">
    <property type="component" value="Unassembled WGS sequence"/>
</dbReference>
<dbReference type="Gene3D" id="3.60.10.10">
    <property type="entry name" value="Endonuclease/exonuclease/phosphatase"/>
    <property type="match status" value="1"/>
</dbReference>
<dbReference type="InterPro" id="IPR036691">
    <property type="entry name" value="Endo/exonu/phosph_ase_sf"/>
</dbReference>
<protein>
    <submittedName>
        <fullName evidence="3">Endonuclease/exonuclease/phosphatase family protein</fullName>
    </submittedName>
</protein>
<comment type="caution">
    <text evidence="3">The sequence shown here is derived from an EMBL/GenBank/DDBJ whole genome shotgun (WGS) entry which is preliminary data.</text>
</comment>
<keyword evidence="4" id="KW-1185">Reference proteome</keyword>
<dbReference type="RefSeq" id="WP_186956116.1">
    <property type="nucleotide sequence ID" value="NZ_JACOFX010000017.1"/>
</dbReference>
<name>A0ABR6ZFT5_9BURK</name>
<keyword evidence="1" id="KW-0732">Signal</keyword>
<sequence>MLNRFSPLALWVAVVVLLALAWTPDSSAQPRSAAAINVATYNLRYNNTGDGVNAWPSRKEMVKALIRYHEFDIVGTQEGLADQITDLAQMEEFDHVGVGRDDGRNAGEHSAIFFRKNRFTLLSKGDFWLSETPDHPSYGWDATCCRRLVSWARLRDRGSSRVLFVFSVHFDHEGQVARRASAELVLRKIAEIARGEPAICLGDFNSTPETVQMQNMAKGMRDAYRISQAPPYGPVGTFNNFQLDAAMNERIDYIFVDQHFDVLKYAVISDSRDRRYPSDHHPVVARIMLKSLMRK</sequence>
<proteinExistence type="predicted"/>
<evidence type="ECO:0000313" key="4">
    <source>
        <dbReference type="Proteomes" id="UP000646911"/>
    </source>
</evidence>
<keyword evidence="3" id="KW-0378">Hydrolase</keyword>
<dbReference type="InterPro" id="IPR050410">
    <property type="entry name" value="CCR4/nocturin_mRNA_transcr"/>
</dbReference>